<keyword evidence="1" id="KW-1133">Transmembrane helix</keyword>
<keyword evidence="1" id="KW-0472">Membrane</keyword>
<keyword evidence="1" id="KW-0812">Transmembrane</keyword>
<reference evidence="2 3" key="1">
    <citation type="journal article" date="2023" name="Plants (Basel)">
        <title>Bridging the Gap: Combining Genomics and Transcriptomics Approaches to Understand Stylosanthes scabra, an Orphan Legume from the Brazilian Caatinga.</title>
        <authorList>
            <person name="Ferreira-Neto J.R.C."/>
            <person name="da Silva M.D."/>
            <person name="Binneck E."/>
            <person name="de Melo N.F."/>
            <person name="da Silva R.H."/>
            <person name="de Melo A.L.T.M."/>
            <person name="Pandolfi V."/>
            <person name="Bustamante F.O."/>
            <person name="Brasileiro-Vidal A.C."/>
            <person name="Benko-Iseppon A.M."/>
        </authorList>
    </citation>
    <scope>NUCLEOTIDE SEQUENCE [LARGE SCALE GENOMIC DNA]</scope>
    <source>
        <tissue evidence="2">Leaves</tissue>
    </source>
</reference>
<evidence type="ECO:0000256" key="1">
    <source>
        <dbReference type="SAM" id="Phobius"/>
    </source>
</evidence>
<feature type="transmembrane region" description="Helical" evidence="1">
    <location>
        <begin position="69"/>
        <end position="90"/>
    </location>
</feature>
<evidence type="ECO:0000313" key="2">
    <source>
        <dbReference type="EMBL" id="MED6172498.1"/>
    </source>
</evidence>
<sequence length="167" mass="18227">MADGSKTQTEASCQPPKCRRQRHLINLMQYLTLTETKKSPNSFLFLSRFSSFKLQIIPFWFSLFCVNHMAPIVLSQLATGLSVLAGAIIVRSVMDQNPMAGPGSIPRYPTCNGTDTVTYLCVRWSDRDTGCRTCAGLGRMACSSCGGSGTGRPLSAKIAVRRPNRSS</sequence>
<name>A0ABU6VIQ6_9FABA</name>
<keyword evidence="3" id="KW-1185">Reference proteome</keyword>
<accession>A0ABU6VIQ6</accession>
<dbReference type="PANTHER" id="PTHR34687:SF1">
    <property type="entry name" value="CHAPERONE PROTEIN DNAJ-LIKE PROTEIN"/>
    <property type="match status" value="1"/>
</dbReference>
<gene>
    <name evidence="2" type="ORF">PIB30_050644</name>
</gene>
<dbReference type="Proteomes" id="UP001341840">
    <property type="component" value="Unassembled WGS sequence"/>
</dbReference>
<dbReference type="PANTHER" id="PTHR34687">
    <property type="entry name" value="CHAPERONE PROTEIN DNAJ-LIKE PROTEIN"/>
    <property type="match status" value="1"/>
</dbReference>
<evidence type="ECO:0000313" key="3">
    <source>
        <dbReference type="Proteomes" id="UP001341840"/>
    </source>
</evidence>
<organism evidence="2 3">
    <name type="scientific">Stylosanthes scabra</name>
    <dbReference type="NCBI Taxonomy" id="79078"/>
    <lineage>
        <taxon>Eukaryota</taxon>
        <taxon>Viridiplantae</taxon>
        <taxon>Streptophyta</taxon>
        <taxon>Embryophyta</taxon>
        <taxon>Tracheophyta</taxon>
        <taxon>Spermatophyta</taxon>
        <taxon>Magnoliopsida</taxon>
        <taxon>eudicotyledons</taxon>
        <taxon>Gunneridae</taxon>
        <taxon>Pentapetalae</taxon>
        <taxon>rosids</taxon>
        <taxon>fabids</taxon>
        <taxon>Fabales</taxon>
        <taxon>Fabaceae</taxon>
        <taxon>Papilionoideae</taxon>
        <taxon>50 kb inversion clade</taxon>
        <taxon>dalbergioids sensu lato</taxon>
        <taxon>Dalbergieae</taxon>
        <taxon>Pterocarpus clade</taxon>
        <taxon>Stylosanthes</taxon>
    </lineage>
</organism>
<dbReference type="EMBL" id="JASCZI010151385">
    <property type="protein sequence ID" value="MED6172498.1"/>
    <property type="molecule type" value="Genomic_DNA"/>
</dbReference>
<protein>
    <submittedName>
        <fullName evidence="2">Uncharacterized protein</fullName>
    </submittedName>
</protein>
<comment type="caution">
    <text evidence="2">The sequence shown here is derived from an EMBL/GenBank/DDBJ whole genome shotgun (WGS) entry which is preliminary data.</text>
</comment>
<proteinExistence type="predicted"/>